<reference evidence="1" key="2">
    <citation type="journal article" date="2022" name="Front. Microbiol.">
        <title>New perspectives on an old grouping: The genomic and phenotypic variability of Oxalobacter formigenes and the implications for calcium oxalate stone prevention.</title>
        <authorList>
            <person name="Chmiel J.A."/>
            <person name="Carr C."/>
            <person name="Stuivenberg G.A."/>
            <person name="Venema R."/>
            <person name="Chanyi R.M."/>
            <person name="Al K.F."/>
            <person name="Giguere D."/>
            <person name="Say H."/>
            <person name="Akouris P.P."/>
            <person name="Dominguez Romero S.A."/>
            <person name="Kwong A."/>
            <person name="Tai V."/>
            <person name="Koval S.F."/>
            <person name="Razvi H."/>
            <person name="Bjazevic J."/>
            <person name="Burton J.P."/>
        </authorList>
    </citation>
    <scope>NUCLEOTIDE SEQUENCE</scope>
    <source>
        <strain evidence="1">OxK</strain>
    </source>
</reference>
<dbReference type="AlphaFoldDB" id="A0A9E9LJR9"/>
<reference evidence="2" key="1">
    <citation type="journal article" date="2022" name="Front. Microbiol.">
        <title>New perspectives on an old grouping: The genomic and phenotypic variability of Oxalobacter formigenes and the implications for calcium oxalate stone prevention.</title>
        <authorList>
            <person name="Chmiel J.A."/>
            <person name="Carr C."/>
            <person name="Stuivenberg G.A."/>
            <person name="Venema R."/>
            <person name="Chanyi R.M."/>
            <person name="Al K.F."/>
            <person name="Giguere D."/>
            <person name="Say H."/>
            <person name="Akouris P.P."/>
            <person name="Dominguez Romero S.A."/>
            <person name="Kwong A."/>
            <person name="Tai V."/>
            <person name="Koval S.F."/>
            <person name="Razvi H."/>
            <person name="Bjazevic J."/>
            <person name="Burton J.P."/>
        </authorList>
    </citation>
    <scope>NUCLEOTIDE SEQUENCE</scope>
    <source>
        <strain evidence="2">HOxNP-1</strain>
    </source>
</reference>
<dbReference type="EMBL" id="CP098251">
    <property type="protein sequence ID" value="WAV90456.1"/>
    <property type="molecule type" value="Genomic_DNA"/>
</dbReference>
<keyword evidence="3" id="KW-1185">Reference proteome</keyword>
<evidence type="ECO:0008006" key="4">
    <source>
        <dbReference type="Google" id="ProtNLM"/>
    </source>
</evidence>
<dbReference type="EMBL" id="CP098248">
    <property type="protein sequence ID" value="WAV98078.1"/>
    <property type="molecule type" value="Genomic_DNA"/>
</dbReference>
<proteinExistence type="predicted"/>
<evidence type="ECO:0000313" key="1">
    <source>
        <dbReference type="EMBL" id="WAV90456.1"/>
    </source>
</evidence>
<dbReference type="Proteomes" id="UP001164819">
    <property type="component" value="Chromosome"/>
</dbReference>
<accession>A0A9E9LJR9</accession>
<protein>
    <recommendedName>
        <fullName evidence="4">Lipoprotein</fullName>
    </recommendedName>
</protein>
<dbReference type="PROSITE" id="PS51257">
    <property type="entry name" value="PROKAR_LIPOPROTEIN"/>
    <property type="match status" value="1"/>
</dbReference>
<evidence type="ECO:0000313" key="2">
    <source>
        <dbReference type="EMBL" id="WAV98078.1"/>
    </source>
</evidence>
<sequence length="155" mass="16510">MRRYWLPVILGSMVSLTGCSTITQSDTQTIAVTASYDGKPVEADCSLTNDKGTYTARTPANVMVHKSGEDLSVTCKKDGLPDGLLVAISRAAGSMWGNIIFGGGVGAIIDHSRGSGYDYPYQLAVKMGESTVIDKRTESGQQANAHQQESDAIYN</sequence>
<gene>
    <name evidence="2" type="ORF">NB645_04945</name>
    <name evidence="1" type="ORF">NB646_06160</name>
</gene>
<dbReference type="Proteomes" id="UP001164794">
    <property type="component" value="Chromosome"/>
</dbReference>
<organism evidence="1">
    <name type="scientific">Oxalobacter aliiformigenes</name>
    <dbReference type="NCBI Taxonomy" id="2946593"/>
    <lineage>
        <taxon>Bacteria</taxon>
        <taxon>Pseudomonadati</taxon>
        <taxon>Pseudomonadota</taxon>
        <taxon>Betaproteobacteria</taxon>
        <taxon>Burkholderiales</taxon>
        <taxon>Oxalobacteraceae</taxon>
        <taxon>Oxalobacter</taxon>
    </lineage>
</organism>
<dbReference type="RefSeq" id="WP_269265704.1">
    <property type="nucleotide sequence ID" value="NZ_CP098248.1"/>
</dbReference>
<evidence type="ECO:0000313" key="3">
    <source>
        <dbReference type="Proteomes" id="UP001164794"/>
    </source>
</evidence>
<name>A0A9E9LJR9_9BURK</name>